<organism evidence="9 10">
    <name type="scientific">Dictyostelium discoideum</name>
    <name type="common">Social amoeba</name>
    <dbReference type="NCBI Taxonomy" id="44689"/>
    <lineage>
        <taxon>Eukaryota</taxon>
        <taxon>Amoebozoa</taxon>
        <taxon>Evosea</taxon>
        <taxon>Eumycetozoa</taxon>
        <taxon>Dictyostelia</taxon>
        <taxon>Dictyosteliales</taxon>
        <taxon>Dictyosteliaceae</taxon>
        <taxon>Dictyostelium</taxon>
    </lineage>
</organism>
<feature type="transmembrane region" description="Helical" evidence="8">
    <location>
        <begin position="124"/>
        <end position="143"/>
    </location>
</feature>
<dbReference type="PANTHER" id="PTHR19346">
    <property type="entry name" value="SUGAR PHOSPHATE TRANSPORTER DOMAIN-CONTAINING PROTEIN"/>
    <property type="match status" value="1"/>
</dbReference>
<feature type="transmembrane region" description="Helical" evidence="8">
    <location>
        <begin position="88"/>
        <end position="104"/>
    </location>
</feature>
<feature type="transmembrane region" description="Helical" evidence="8">
    <location>
        <begin position="199"/>
        <end position="219"/>
    </location>
</feature>
<dbReference type="VEuPathDB" id="AmoebaDB:DDB_G0291888"/>
<accession>Q54E05</accession>
<keyword evidence="10" id="KW-1185">Reference proteome</keyword>
<dbReference type="Gene3D" id="1.10.3730.20">
    <property type="match status" value="1"/>
</dbReference>
<name>Q54E05_DICDI</name>
<dbReference type="InterPro" id="IPR026505">
    <property type="entry name" value="Solute_c_fam_35_mem_F3/F4"/>
</dbReference>
<dbReference type="OMA" id="MKVKCGT"/>
<sequence length="471" mass="53581">MILKLYTNLINKKNEIENKNIILGEINSNNNINNNENNENSNNIDNNNKCKLGYDKENINNDNINNNNNTIISNKIIKENKKGDRNKFLGIIIVILITIFQTGFSELSSFVVTGDYNSPFMIGWFNTIFLLFSFLIEFILIKFELNKEKKELLNINNEPPQKQDTILKRFKSKFKNQIIFDNETGAETISPNGITLKKLIIISIPITILYIILNWLWVLSLSMTETSIATALYQSATVFCFFLSIIILKEKIRILKSLSILIFMGGLVGIVVATTTTTTDGDDKFPNAILGDILMIVSAFLWGLYEVLTSKFIGDANRTIVNTYMGLIGLFNLIIGIPIIIILNFIKFELFKIPDSYTFIMILVNAIVGFSVLYLIVWGLSVTSPLFVRSGELMTIPSTLIFDILFKKMKLPLLAIPGYILIVIGFVLSVFIESRQIKKKEKLKNQKGENGNEKNQKKENQQFNQFSEINL</sequence>
<dbReference type="GeneID" id="8628391"/>
<dbReference type="InterPro" id="IPR037185">
    <property type="entry name" value="EmrE-like"/>
</dbReference>
<evidence type="ECO:0000256" key="2">
    <source>
        <dbReference type="ARBA" id="ARBA00007863"/>
    </source>
</evidence>
<dbReference type="KEGG" id="ddi:DDB_G0291888"/>
<dbReference type="InParanoid" id="Q54E05"/>
<feature type="transmembrane region" description="Helical" evidence="8">
    <location>
        <begin position="386"/>
        <end position="406"/>
    </location>
</feature>
<gene>
    <name evidence="9" type="ORF">DDB_G0291888</name>
</gene>
<dbReference type="GO" id="GO:0022857">
    <property type="term" value="F:transmembrane transporter activity"/>
    <property type="evidence" value="ECO:0007669"/>
    <property type="project" value="InterPro"/>
</dbReference>
<protein>
    <recommendedName>
        <fullName evidence="11">EamA domain-containing protein</fullName>
    </recommendedName>
</protein>
<reference evidence="9 10" key="1">
    <citation type="journal article" date="2005" name="Nature">
        <title>The genome of the social amoeba Dictyostelium discoideum.</title>
        <authorList>
            <consortium name="The Dictyostelium discoideum Sequencing Consortium"/>
            <person name="Eichinger L."/>
            <person name="Pachebat J.A."/>
            <person name="Glockner G."/>
            <person name="Rajandream M.A."/>
            <person name="Sucgang R."/>
            <person name="Berriman M."/>
            <person name="Song J."/>
            <person name="Olsen R."/>
            <person name="Szafranski K."/>
            <person name="Xu Q."/>
            <person name="Tunggal B."/>
            <person name="Kummerfeld S."/>
            <person name="Madera M."/>
            <person name="Konfortov B.A."/>
            <person name="Rivero F."/>
            <person name="Bankier A.T."/>
            <person name="Lehmann R."/>
            <person name="Hamlin N."/>
            <person name="Davies R."/>
            <person name="Gaudet P."/>
            <person name="Fey P."/>
            <person name="Pilcher K."/>
            <person name="Chen G."/>
            <person name="Saunders D."/>
            <person name="Sodergren E."/>
            <person name="Davis P."/>
            <person name="Kerhornou A."/>
            <person name="Nie X."/>
            <person name="Hall N."/>
            <person name="Anjard C."/>
            <person name="Hemphill L."/>
            <person name="Bason N."/>
            <person name="Farbrother P."/>
            <person name="Desany B."/>
            <person name="Just E."/>
            <person name="Morio T."/>
            <person name="Rost R."/>
            <person name="Churcher C."/>
            <person name="Cooper J."/>
            <person name="Haydock S."/>
            <person name="van Driessche N."/>
            <person name="Cronin A."/>
            <person name="Goodhead I."/>
            <person name="Muzny D."/>
            <person name="Mourier T."/>
            <person name="Pain A."/>
            <person name="Lu M."/>
            <person name="Harper D."/>
            <person name="Lindsay R."/>
            <person name="Hauser H."/>
            <person name="James K."/>
            <person name="Quiles M."/>
            <person name="Madan Babu M."/>
            <person name="Saito T."/>
            <person name="Buchrieser C."/>
            <person name="Wardroper A."/>
            <person name="Felder M."/>
            <person name="Thangavelu M."/>
            <person name="Johnson D."/>
            <person name="Knights A."/>
            <person name="Loulseged H."/>
            <person name="Mungall K."/>
            <person name="Oliver K."/>
            <person name="Price C."/>
            <person name="Quail M.A."/>
            <person name="Urushihara H."/>
            <person name="Hernandez J."/>
            <person name="Rabbinowitsch E."/>
            <person name="Steffen D."/>
            <person name="Sanders M."/>
            <person name="Ma J."/>
            <person name="Kohara Y."/>
            <person name="Sharp S."/>
            <person name="Simmonds M."/>
            <person name="Spiegler S."/>
            <person name="Tivey A."/>
            <person name="Sugano S."/>
            <person name="White B."/>
            <person name="Walker D."/>
            <person name="Woodward J."/>
            <person name="Winckler T."/>
            <person name="Tanaka Y."/>
            <person name="Shaulsky G."/>
            <person name="Schleicher M."/>
            <person name="Weinstock G."/>
            <person name="Rosenthal A."/>
            <person name="Cox E.C."/>
            <person name="Chisholm R.L."/>
            <person name="Gibbs R."/>
            <person name="Loomis W.F."/>
            <person name="Platzer M."/>
            <person name="Kay R.R."/>
            <person name="Williams J."/>
            <person name="Dear P.H."/>
            <person name="Noegel A.A."/>
            <person name="Barrell B."/>
            <person name="Kuspa A."/>
        </authorList>
    </citation>
    <scope>NUCLEOTIDE SEQUENCE [LARGE SCALE GENOMIC DNA]</scope>
    <source>
        <strain evidence="9 10">AX4</strain>
    </source>
</reference>
<dbReference type="PANTHER" id="PTHR19346:SF4">
    <property type="entry name" value="SUGAR PHOSPHATE TRANSPORTER DOMAIN-CONTAINING PROTEIN"/>
    <property type="match status" value="1"/>
</dbReference>
<evidence type="ECO:0000256" key="5">
    <source>
        <dbReference type="ARBA" id="ARBA00022989"/>
    </source>
</evidence>
<feature type="transmembrane region" description="Helical" evidence="8">
    <location>
        <begin position="260"/>
        <end position="279"/>
    </location>
</feature>
<dbReference type="TCDB" id="2.A.7.24.2">
    <property type="family name" value="the drug/metabolite transporter (dmt) superfamily"/>
</dbReference>
<evidence type="ECO:0000256" key="1">
    <source>
        <dbReference type="ARBA" id="ARBA00004141"/>
    </source>
</evidence>
<comment type="caution">
    <text evidence="9">The sequence shown here is derived from an EMBL/GenBank/DDBJ whole genome shotgun (WGS) entry which is preliminary data.</text>
</comment>
<evidence type="ECO:0000256" key="4">
    <source>
        <dbReference type="ARBA" id="ARBA00022692"/>
    </source>
</evidence>
<evidence type="ECO:0000313" key="9">
    <source>
        <dbReference type="EMBL" id="EAL61474.1"/>
    </source>
</evidence>
<feature type="transmembrane region" description="Helical" evidence="8">
    <location>
        <begin position="412"/>
        <end position="432"/>
    </location>
</feature>
<proteinExistence type="inferred from homology"/>
<dbReference type="EMBL" id="AAFI02000186">
    <property type="protein sequence ID" value="EAL61474.1"/>
    <property type="molecule type" value="Genomic_DNA"/>
</dbReference>
<feature type="transmembrane region" description="Helical" evidence="8">
    <location>
        <begin position="358"/>
        <end position="379"/>
    </location>
</feature>
<feature type="compositionally biased region" description="Low complexity" evidence="7">
    <location>
        <begin position="461"/>
        <end position="471"/>
    </location>
</feature>
<dbReference type="FunCoup" id="Q54E05">
    <property type="interactions" value="2"/>
</dbReference>
<keyword evidence="6 8" id="KW-0472">Membrane</keyword>
<evidence type="ECO:0000313" key="10">
    <source>
        <dbReference type="Proteomes" id="UP000002195"/>
    </source>
</evidence>
<keyword evidence="3" id="KW-0813">Transport</keyword>
<keyword evidence="5 8" id="KW-1133">Transmembrane helix</keyword>
<comment type="subcellular location">
    <subcellularLocation>
        <location evidence="1">Membrane</location>
        <topology evidence="1">Multi-pass membrane protein</topology>
    </subcellularLocation>
</comment>
<dbReference type="HOGENOM" id="CLU_726521_0_0_1"/>
<dbReference type="AlphaFoldDB" id="Q54E05"/>
<evidence type="ECO:0008006" key="11">
    <source>
        <dbReference type="Google" id="ProtNLM"/>
    </source>
</evidence>
<dbReference type="dictyBase" id="DDB_G0291888"/>
<feature type="transmembrane region" description="Helical" evidence="8">
    <location>
        <begin position="231"/>
        <end position="248"/>
    </location>
</feature>
<dbReference type="PaxDb" id="44689-DDB0184116"/>
<feature type="compositionally biased region" description="Basic and acidic residues" evidence="7">
    <location>
        <begin position="443"/>
        <end position="460"/>
    </location>
</feature>
<evidence type="ECO:0000256" key="3">
    <source>
        <dbReference type="ARBA" id="ARBA00022448"/>
    </source>
</evidence>
<dbReference type="eggNOG" id="KOG2765">
    <property type="taxonomic scope" value="Eukaryota"/>
</dbReference>
<feature type="region of interest" description="Disordered" evidence="7">
    <location>
        <begin position="443"/>
        <end position="471"/>
    </location>
</feature>
<comment type="similarity">
    <text evidence="2">Belongs to the SLC35F solute transporter family.</text>
</comment>
<dbReference type="Proteomes" id="UP000002195">
    <property type="component" value="Unassembled WGS sequence"/>
</dbReference>
<evidence type="ECO:0000256" key="6">
    <source>
        <dbReference type="ARBA" id="ARBA00023136"/>
    </source>
</evidence>
<evidence type="ECO:0000256" key="8">
    <source>
        <dbReference type="SAM" id="Phobius"/>
    </source>
</evidence>
<dbReference type="GO" id="GO:0016020">
    <property type="term" value="C:membrane"/>
    <property type="evidence" value="ECO:0007669"/>
    <property type="project" value="UniProtKB-SubCell"/>
</dbReference>
<evidence type="ECO:0000256" key="7">
    <source>
        <dbReference type="SAM" id="MobiDB-lite"/>
    </source>
</evidence>
<dbReference type="InterPro" id="IPR009262">
    <property type="entry name" value="SLC35_F1/F2/F6"/>
</dbReference>
<dbReference type="SUPFAM" id="SSF103481">
    <property type="entry name" value="Multidrug resistance efflux transporter EmrE"/>
    <property type="match status" value="1"/>
</dbReference>
<dbReference type="Pfam" id="PF06027">
    <property type="entry name" value="SLC35F"/>
    <property type="match status" value="1"/>
</dbReference>
<keyword evidence="4 8" id="KW-0812">Transmembrane</keyword>
<dbReference type="RefSeq" id="XP_629891.1">
    <property type="nucleotide sequence ID" value="XM_629889.1"/>
</dbReference>
<feature type="transmembrane region" description="Helical" evidence="8">
    <location>
        <begin position="326"/>
        <end position="346"/>
    </location>
</feature>
<dbReference type="PhylomeDB" id="Q54E05"/>
<feature type="transmembrane region" description="Helical" evidence="8">
    <location>
        <begin position="285"/>
        <end position="305"/>
    </location>
</feature>